<dbReference type="EMBL" id="CM020619">
    <property type="protein sequence ID" value="KAK1863237.1"/>
    <property type="molecule type" value="Genomic_DNA"/>
</dbReference>
<protein>
    <submittedName>
        <fullName evidence="1">Uncharacterized protein</fullName>
    </submittedName>
</protein>
<comment type="caution">
    <text evidence="1">The sequence shown here is derived from an EMBL/GenBank/DDBJ whole genome shotgun (WGS) entry which is preliminary data.</text>
</comment>
<accession>A0ACC3BZA1</accession>
<organism evidence="1 2">
    <name type="scientific">Pyropia yezoensis</name>
    <name type="common">Susabi-nori</name>
    <name type="synonym">Porphyra yezoensis</name>
    <dbReference type="NCBI Taxonomy" id="2788"/>
    <lineage>
        <taxon>Eukaryota</taxon>
        <taxon>Rhodophyta</taxon>
        <taxon>Bangiophyceae</taxon>
        <taxon>Bangiales</taxon>
        <taxon>Bangiaceae</taxon>
        <taxon>Pyropia</taxon>
    </lineage>
</organism>
<reference evidence="1" key="1">
    <citation type="submission" date="2019-11" db="EMBL/GenBank/DDBJ databases">
        <title>Nori genome reveals adaptations in red seaweeds to the harsh intertidal environment.</title>
        <authorList>
            <person name="Wang D."/>
            <person name="Mao Y."/>
        </authorList>
    </citation>
    <scope>NUCLEOTIDE SEQUENCE</scope>
    <source>
        <tissue evidence="1">Gametophyte</tissue>
    </source>
</reference>
<evidence type="ECO:0000313" key="1">
    <source>
        <dbReference type="EMBL" id="KAK1863237.1"/>
    </source>
</evidence>
<gene>
    <name evidence="1" type="ORF">I4F81_005796</name>
</gene>
<keyword evidence="2" id="KW-1185">Reference proteome</keyword>
<dbReference type="Proteomes" id="UP000798662">
    <property type="component" value="Chromosome 2"/>
</dbReference>
<evidence type="ECO:0000313" key="2">
    <source>
        <dbReference type="Proteomes" id="UP000798662"/>
    </source>
</evidence>
<name>A0ACC3BZA1_PYRYE</name>
<sequence length="794" mass="80775">MMRCPWTIGTPTHRWPRAPLGGPRTPHRPTARGGPSNQRRCRVACDTLTTHTIEAAKHIRPFSPLCFSASPFFRLHSGVTTPVCFELVQLSLAPVYATRSCSCTPLLPTTMAVPPAVAPGVPPTPTVIVGGGPVGLTVALHLVARGWKDVLVVERAEALIAADKNRTYAMGISHKGQEVLEGVMAAATRYRRDGNGVSNEGDGSGGSGSDCDGDTNGDARASAGPAKMDAFDVAPALHRRARESPKGLCFWTYNSWGKGVPSIRKRTPLPGRRATWIVRRQRLQEVLAAAAEAAGVTIRLATAVTGVTFGRADTDSATGGTEAPLPIAVQLTPVAGGGGQGETVRAGLLLGCDGCSSVVRAALAAAASVAGVHPVTAEEAVAGHDGGTGGSKADAPALGDWRWAFSTACRSPTGGSAAPAEKPTPPAASLTTGGVRVEAPAGFEATHYPYATQGWMFKAIPMPVGHPILGHPLPEGTPPPLPAVPIPATPPPDVVVAAGAGIVGATVRPRARQFSLVAFRTGDDDAGAPPLSLVLAPPGHDLWSVKSGPELQALFAENFPYVPGGGASLFKDEATASEVAAAPTGSLPRMVVPHSLVAALTPVTDGGGSAACAGGAAGLGGVVLLGDAAHPVPPDLGQGVNSGLTDVDAFVSALDCPAPPRGCAGGGQSLVLPPLHAALATYAAVRSAEAAALCGLSARMNGLTYNSAAPCDGLIGHLVGVARVAASFGRIRLQAATWKLSLGIVPPPAFISLVQGDSYASVLAKAEQFDRRKRWMGMVAGGVVAALLCRRLLA</sequence>
<proteinExistence type="predicted"/>